<evidence type="ECO:0000313" key="2">
    <source>
        <dbReference type="EMBL" id="MFD0854795.1"/>
    </source>
</evidence>
<evidence type="ECO:0000313" key="3">
    <source>
        <dbReference type="Proteomes" id="UP001597083"/>
    </source>
</evidence>
<dbReference type="Proteomes" id="UP001597083">
    <property type="component" value="Unassembled WGS sequence"/>
</dbReference>
<accession>A0ABW3CJR8</accession>
<evidence type="ECO:0000256" key="1">
    <source>
        <dbReference type="ARBA" id="ARBA00010617"/>
    </source>
</evidence>
<dbReference type="PANTHER" id="PTHR46696:SF4">
    <property type="entry name" value="BIOTIN BIOSYNTHESIS CYTOCHROME P450"/>
    <property type="match status" value="1"/>
</dbReference>
<dbReference type="InterPro" id="IPR036396">
    <property type="entry name" value="Cyt_P450_sf"/>
</dbReference>
<gene>
    <name evidence="2" type="ORF">ACFQ07_21325</name>
</gene>
<reference evidence="3" key="1">
    <citation type="journal article" date="2019" name="Int. J. Syst. Evol. Microbiol.">
        <title>The Global Catalogue of Microorganisms (GCM) 10K type strain sequencing project: providing services to taxonomists for standard genome sequencing and annotation.</title>
        <authorList>
            <consortium name="The Broad Institute Genomics Platform"/>
            <consortium name="The Broad Institute Genome Sequencing Center for Infectious Disease"/>
            <person name="Wu L."/>
            <person name="Ma J."/>
        </authorList>
    </citation>
    <scope>NUCLEOTIDE SEQUENCE [LARGE SCALE GENOMIC DNA]</scope>
    <source>
        <strain evidence="3">JCM 31696</strain>
    </source>
</reference>
<proteinExistence type="inferred from homology"/>
<dbReference type="EMBL" id="JBHTIR010003183">
    <property type="protein sequence ID" value="MFD0854795.1"/>
    <property type="molecule type" value="Genomic_DNA"/>
</dbReference>
<dbReference type="SUPFAM" id="SSF48264">
    <property type="entry name" value="Cytochrome P450"/>
    <property type="match status" value="1"/>
</dbReference>
<dbReference type="PANTHER" id="PTHR46696">
    <property type="entry name" value="P450, PUTATIVE (EUROFUNG)-RELATED"/>
    <property type="match status" value="1"/>
</dbReference>
<keyword evidence="3" id="KW-1185">Reference proteome</keyword>
<comment type="similarity">
    <text evidence="1">Belongs to the cytochrome P450 family.</text>
</comment>
<organism evidence="2 3">
    <name type="scientific">Actinomadura adrarensis</name>
    <dbReference type="NCBI Taxonomy" id="1819600"/>
    <lineage>
        <taxon>Bacteria</taxon>
        <taxon>Bacillati</taxon>
        <taxon>Actinomycetota</taxon>
        <taxon>Actinomycetes</taxon>
        <taxon>Streptosporangiales</taxon>
        <taxon>Thermomonosporaceae</taxon>
        <taxon>Actinomadura</taxon>
    </lineage>
</organism>
<comment type="caution">
    <text evidence="2">The sequence shown here is derived from an EMBL/GenBank/DDBJ whole genome shotgun (WGS) entry which is preliminary data.</text>
</comment>
<name>A0ABW3CJR8_9ACTN</name>
<feature type="non-terminal residue" evidence="2">
    <location>
        <position position="155"/>
    </location>
</feature>
<protein>
    <submittedName>
        <fullName evidence="2">Cytochrome P450</fullName>
    </submittedName>
</protein>
<dbReference type="Gene3D" id="1.10.630.10">
    <property type="entry name" value="Cytochrome P450"/>
    <property type="match status" value="1"/>
</dbReference>
<sequence length="155" mass="17443">MTSTPQAGVSHPTLPGIELVDPDIYERGGIPHEALATLRAEAPVYRHHGDPIKGNLPFWAVTRHEDVVHVSRHPELFSSWEQSALFDEIPQEQLEMTRLMMLNQDPPEHSKKRSIVNRGFTPRAIGALEEHIREICRDLVGDVARRLEAGGEADF</sequence>